<keyword evidence="1" id="KW-0812">Transmembrane</keyword>
<feature type="transmembrane region" description="Helical" evidence="1">
    <location>
        <begin position="6"/>
        <end position="25"/>
    </location>
</feature>
<feature type="transmembrane region" description="Helical" evidence="1">
    <location>
        <begin position="152"/>
        <end position="174"/>
    </location>
</feature>
<evidence type="ECO:0000313" key="3">
    <source>
        <dbReference type="Proteomes" id="UP000294412"/>
    </source>
</evidence>
<dbReference type="EMBL" id="LR217703">
    <property type="protein sequence ID" value="VFP80310.1"/>
    <property type="molecule type" value="Genomic_DNA"/>
</dbReference>
<dbReference type="InterPro" id="IPR003425">
    <property type="entry name" value="CCB3/YggT"/>
</dbReference>
<organism evidence="2 3">
    <name type="scientific">Candidatus Erwinia haradaeae</name>
    <dbReference type="NCBI Taxonomy" id="1922217"/>
    <lineage>
        <taxon>Bacteria</taxon>
        <taxon>Pseudomonadati</taxon>
        <taxon>Pseudomonadota</taxon>
        <taxon>Gammaproteobacteria</taxon>
        <taxon>Enterobacterales</taxon>
        <taxon>Erwiniaceae</taxon>
        <taxon>Erwinia</taxon>
    </lineage>
</organism>
<dbReference type="GO" id="GO:0016020">
    <property type="term" value="C:membrane"/>
    <property type="evidence" value="ECO:0007669"/>
    <property type="project" value="InterPro"/>
</dbReference>
<name>A0A451D3T8_9GAMM</name>
<evidence type="ECO:0000313" key="2">
    <source>
        <dbReference type="EMBL" id="VFP80310.1"/>
    </source>
</evidence>
<dbReference type="Pfam" id="PF02325">
    <property type="entry name" value="CCB3_YggT"/>
    <property type="match status" value="2"/>
</dbReference>
<accession>A0A451D3T8</accession>
<proteinExistence type="predicted"/>
<sequence>MLALIFIVTTIMTIYIKILLLHTWMQIARCDLYNSFSQLIIKISSPIVNPFRRIFNYHGSLDLVSIFIAYIISVLLVPIILKLVSFETVFFYLGLVILLKSFGVLIFWVIIGRSLTSCFSQGNSNAVDYILLQLTEPIMIPIRRIVPPTGGIDFSVMILIGILYILNFIGIEYIPGWMYF</sequence>
<gene>
    <name evidence="2" type="primary">yggT</name>
    <name evidence="2" type="ORF">ERCICUMA2628_655</name>
</gene>
<reference evidence="2 3" key="1">
    <citation type="submission" date="2019-02" db="EMBL/GenBank/DDBJ databases">
        <authorList>
            <person name="Manzano-Marin A."/>
            <person name="Manzano-Marin A."/>
        </authorList>
    </citation>
    <scope>NUCLEOTIDE SEQUENCE [LARGE SCALE GENOMIC DNA]</scope>
    <source>
        <strain evidence="2 3">ErCicuneomaculata</strain>
    </source>
</reference>
<feature type="transmembrane region" description="Helical" evidence="1">
    <location>
        <begin position="61"/>
        <end position="84"/>
    </location>
</feature>
<keyword evidence="1" id="KW-1133">Transmembrane helix</keyword>
<feature type="transmembrane region" description="Helical" evidence="1">
    <location>
        <begin position="90"/>
        <end position="111"/>
    </location>
</feature>
<dbReference type="RefSeq" id="WP_157993797.1">
    <property type="nucleotide sequence ID" value="NZ_LR217703.1"/>
</dbReference>
<keyword evidence="1" id="KW-0472">Membrane</keyword>
<dbReference type="AlphaFoldDB" id="A0A451D3T8"/>
<protein>
    <submittedName>
        <fullName evidence="2">Uncharacterized protein YggT</fullName>
    </submittedName>
</protein>
<dbReference type="Proteomes" id="UP000294412">
    <property type="component" value="Chromosome"/>
</dbReference>
<dbReference type="OrthoDB" id="9806665at2"/>
<evidence type="ECO:0000256" key="1">
    <source>
        <dbReference type="SAM" id="Phobius"/>
    </source>
</evidence>